<keyword evidence="1" id="KW-1133">Transmembrane helix</keyword>
<proteinExistence type="predicted"/>
<organism evidence="2 3">
    <name type="scientific">Hyphobacterium marinum</name>
    <dbReference type="NCBI Taxonomy" id="3116574"/>
    <lineage>
        <taxon>Bacteria</taxon>
        <taxon>Pseudomonadati</taxon>
        <taxon>Pseudomonadota</taxon>
        <taxon>Alphaproteobacteria</taxon>
        <taxon>Maricaulales</taxon>
        <taxon>Maricaulaceae</taxon>
        <taxon>Hyphobacterium</taxon>
    </lineage>
</organism>
<evidence type="ECO:0000313" key="2">
    <source>
        <dbReference type="EMBL" id="MEE2565941.1"/>
    </source>
</evidence>
<name>A0ABU7LWK6_9PROT</name>
<dbReference type="RefSeq" id="WP_330195470.1">
    <property type="nucleotide sequence ID" value="NZ_JAZDRO010000001.1"/>
</dbReference>
<accession>A0ABU7LWK6</accession>
<sequence length="215" mass="22962">MRNQRPTRRDPKKTVSIEARVSEEEKRAFTQACRAANRPVSQVLRGLMGVFVSLHSIRQWISTTMTFLLFRPLRTAFASISAAAMLATGVFLVPSASADIRMAYQVNLDDGIGRIVSEGVTSVSSGNGVSEPVADTLGETVRYSITAQPCGSDAGPSCPAGAAHVVISLWDNLAGAGWTETDRGIVTATSGETRFEEQLGEGRSITVIFSVLPQS</sequence>
<gene>
    <name evidence="2" type="ORF">V0U35_04550</name>
</gene>
<keyword evidence="1" id="KW-0472">Membrane</keyword>
<feature type="transmembrane region" description="Helical" evidence="1">
    <location>
        <begin position="73"/>
        <end position="93"/>
    </location>
</feature>
<comment type="caution">
    <text evidence="2">The sequence shown here is derived from an EMBL/GenBank/DDBJ whole genome shotgun (WGS) entry which is preliminary data.</text>
</comment>
<reference evidence="2 3" key="1">
    <citation type="submission" date="2024-01" db="EMBL/GenBank/DDBJ databases">
        <title>Hyphobacterium bacterium isolated from marine sediment.</title>
        <authorList>
            <person name="Zhao S."/>
        </authorList>
    </citation>
    <scope>NUCLEOTIDE SEQUENCE [LARGE SCALE GENOMIC DNA]</scope>
    <source>
        <strain evidence="2 3">Y60-23</strain>
    </source>
</reference>
<feature type="transmembrane region" description="Helical" evidence="1">
    <location>
        <begin position="43"/>
        <end position="61"/>
    </location>
</feature>
<keyword evidence="3" id="KW-1185">Reference proteome</keyword>
<protein>
    <submittedName>
        <fullName evidence="2">Uncharacterized protein</fullName>
    </submittedName>
</protein>
<dbReference type="Proteomes" id="UP001310692">
    <property type="component" value="Unassembled WGS sequence"/>
</dbReference>
<evidence type="ECO:0000256" key="1">
    <source>
        <dbReference type="SAM" id="Phobius"/>
    </source>
</evidence>
<evidence type="ECO:0000313" key="3">
    <source>
        <dbReference type="Proteomes" id="UP001310692"/>
    </source>
</evidence>
<keyword evidence="1" id="KW-0812">Transmembrane</keyword>
<dbReference type="EMBL" id="JAZDRO010000001">
    <property type="protein sequence ID" value="MEE2565941.1"/>
    <property type="molecule type" value="Genomic_DNA"/>
</dbReference>